<keyword evidence="2" id="KW-1185">Reference proteome</keyword>
<accession>A0ACD3B2Z0</accession>
<reference evidence="1 2" key="1">
    <citation type="journal article" date="2019" name="Nat. Ecol. Evol.">
        <title>Megaphylogeny resolves global patterns of mushroom evolution.</title>
        <authorList>
            <person name="Varga T."/>
            <person name="Krizsan K."/>
            <person name="Foldi C."/>
            <person name="Dima B."/>
            <person name="Sanchez-Garcia M."/>
            <person name="Sanchez-Ramirez S."/>
            <person name="Szollosi G.J."/>
            <person name="Szarkandi J.G."/>
            <person name="Papp V."/>
            <person name="Albert L."/>
            <person name="Andreopoulos W."/>
            <person name="Angelini C."/>
            <person name="Antonin V."/>
            <person name="Barry K.W."/>
            <person name="Bougher N.L."/>
            <person name="Buchanan P."/>
            <person name="Buyck B."/>
            <person name="Bense V."/>
            <person name="Catcheside P."/>
            <person name="Chovatia M."/>
            <person name="Cooper J."/>
            <person name="Damon W."/>
            <person name="Desjardin D."/>
            <person name="Finy P."/>
            <person name="Geml J."/>
            <person name="Haridas S."/>
            <person name="Hughes K."/>
            <person name="Justo A."/>
            <person name="Karasinski D."/>
            <person name="Kautmanova I."/>
            <person name="Kiss B."/>
            <person name="Kocsube S."/>
            <person name="Kotiranta H."/>
            <person name="LaButti K.M."/>
            <person name="Lechner B.E."/>
            <person name="Liimatainen K."/>
            <person name="Lipzen A."/>
            <person name="Lukacs Z."/>
            <person name="Mihaltcheva S."/>
            <person name="Morgado L.N."/>
            <person name="Niskanen T."/>
            <person name="Noordeloos M.E."/>
            <person name="Ohm R.A."/>
            <person name="Ortiz-Santana B."/>
            <person name="Ovrebo C."/>
            <person name="Racz N."/>
            <person name="Riley R."/>
            <person name="Savchenko A."/>
            <person name="Shiryaev A."/>
            <person name="Soop K."/>
            <person name="Spirin V."/>
            <person name="Szebenyi C."/>
            <person name="Tomsovsky M."/>
            <person name="Tulloss R.E."/>
            <person name="Uehling J."/>
            <person name="Grigoriev I.V."/>
            <person name="Vagvolgyi C."/>
            <person name="Papp T."/>
            <person name="Martin F.M."/>
            <person name="Miettinen O."/>
            <person name="Hibbett D.S."/>
            <person name="Nagy L.G."/>
        </authorList>
    </citation>
    <scope>NUCLEOTIDE SEQUENCE [LARGE SCALE GENOMIC DNA]</scope>
    <source>
        <strain evidence="1 2">NL-1719</strain>
    </source>
</reference>
<proteinExistence type="predicted"/>
<gene>
    <name evidence="1" type="ORF">BDN72DRAFT_394825</name>
</gene>
<dbReference type="Proteomes" id="UP000308600">
    <property type="component" value="Unassembled WGS sequence"/>
</dbReference>
<protein>
    <submittedName>
        <fullName evidence="1">Uncharacterized protein</fullName>
    </submittedName>
</protein>
<dbReference type="EMBL" id="ML208291">
    <property type="protein sequence ID" value="TFK71969.1"/>
    <property type="molecule type" value="Genomic_DNA"/>
</dbReference>
<name>A0ACD3B2Z0_9AGAR</name>
<evidence type="ECO:0000313" key="2">
    <source>
        <dbReference type="Proteomes" id="UP000308600"/>
    </source>
</evidence>
<sequence length="131" mass="14708">MRTSGTYPPKKIRVGMENPFFDVTVALHDARMPMRKSGCHTNGISDGSTTFRSPRLDSRCSRFDCTTLCNMDQDFDGQALSGLGLPLEWFIAPVLVGALMSCFLFGALTVQVYDYFLRFHATDRLRLKCVV</sequence>
<evidence type="ECO:0000313" key="1">
    <source>
        <dbReference type="EMBL" id="TFK71969.1"/>
    </source>
</evidence>
<organism evidence="1 2">
    <name type="scientific">Pluteus cervinus</name>
    <dbReference type="NCBI Taxonomy" id="181527"/>
    <lineage>
        <taxon>Eukaryota</taxon>
        <taxon>Fungi</taxon>
        <taxon>Dikarya</taxon>
        <taxon>Basidiomycota</taxon>
        <taxon>Agaricomycotina</taxon>
        <taxon>Agaricomycetes</taxon>
        <taxon>Agaricomycetidae</taxon>
        <taxon>Agaricales</taxon>
        <taxon>Pluteineae</taxon>
        <taxon>Pluteaceae</taxon>
        <taxon>Pluteus</taxon>
    </lineage>
</organism>